<feature type="transmembrane region" description="Helical" evidence="1">
    <location>
        <begin position="6"/>
        <end position="22"/>
    </location>
</feature>
<dbReference type="Proteomes" id="UP000183107">
    <property type="component" value="Unassembled WGS sequence"/>
</dbReference>
<keyword evidence="1" id="KW-0472">Membrane</keyword>
<feature type="transmembrane region" description="Helical" evidence="1">
    <location>
        <begin position="65"/>
        <end position="88"/>
    </location>
</feature>
<keyword evidence="1" id="KW-0812">Transmembrane</keyword>
<sequence>MGALIFYIGIYFLGYYAAYLINQLAGRIVIKNRRLLGLVAALAVGVIHGYKIISSPPPHHGDGAGYALALYVILPLTIIMAGVLFLRWQDKQDEEDGR</sequence>
<dbReference type="EMBL" id="FOVJ01000002">
    <property type="protein sequence ID" value="SFN68551.1"/>
    <property type="molecule type" value="Genomic_DNA"/>
</dbReference>
<gene>
    <name evidence="2" type="ORF">SAMN05216386_1623</name>
</gene>
<dbReference type="OrthoDB" id="8548209at2"/>
<dbReference type="AlphaFoldDB" id="A0A1I5B1Q9"/>
<evidence type="ECO:0000313" key="2">
    <source>
        <dbReference type="EMBL" id="SFN68551.1"/>
    </source>
</evidence>
<protein>
    <submittedName>
        <fullName evidence="2">Uncharacterized protein</fullName>
    </submittedName>
</protein>
<organism evidence="2 3">
    <name type="scientific">Nitrosospira briensis</name>
    <dbReference type="NCBI Taxonomy" id="35799"/>
    <lineage>
        <taxon>Bacteria</taxon>
        <taxon>Pseudomonadati</taxon>
        <taxon>Pseudomonadota</taxon>
        <taxon>Betaproteobacteria</taxon>
        <taxon>Nitrosomonadales</taxon>
        <taxon>Nitrosomonadaceae</taxon>
        <taxon>Nitrosospira</taxon>
    </lineage>
</organism>
<accession>A0A1I5B1Q9</accession>
<evidence type="ECO:0000256" key="1">
    <source>
        <dbReference type="SAM" id="Phobius"/>
    </source>
</evidence>
<keyword evidence="1" id="KW-1133">Transmembrane helix</keyword>
<keyword evidence="3" id="KW-1185">Reference proteome</keyword>
<name>A0A1I5B1Q9_9PROT</name>
<evidence type="ECO:0000313" key="3">
    <source>
        <dbReference type="Proteomes" id="UP000183107"/>
    </source>
</evidence>
<proteinExistence type="predicted"/>
<reference evidence="3" key="1">
    <citation type="submission" date="2016-10" db="EMBL/GenBank/DDBJ databases">
        <authorList>
            <person name="Varghese N."/>
        </authorList>
    </citation>
    <scope>NUCLEOTIDE SEQUENCE [LARGE SCALE GENOMIC DNA]</scope>
    <source>
        <strain evidence="3">Nsp8</strain>
    </source>
</reference>
<dbReference type="RefSeq" id="WP_074796399.1">
    <property type="nucleotide sequence ID" value="NZ_FOVJ01000002.1"/>
</dbReference>
<feature type="transmembrane region" description="Helical" evidence="1">
    <location>
        <begin position="34"/>
        <end position="53"/>
    </location>
</feature>